<evidence type="ECO:0000313" key="12">
    <source>
        <dbReference type="EMBL" id="KGY10418.1"/>
    </source>
</evidence>
<dbReference type="InterPro" id="IPR003594">
    <property type="entry name" value="HATPase_dom"/>
</dbReference>
<evidence type="ECO:0000256" key="4">
    <source>
        <dbReference type="ARBA" id="ARBA00022475"/>
    </source>
</evidence>
<proteinExistence type="predicted"/>
<feature type="transmembrane region" description="Helical" evidence="10">
    <location>
        <begin position="12"/>
        <end position="30"/>
    </location>
</feature>
<keyword evidence="4" id="KW-1003">Cell membrane</keyword>
<comment type="catalytic activity">
    <reaction evidence="1">
        <text>ATP + protein L-histidine = ADP + protein N-phospho-L-histidine.</text>
        <dbReference type="EC" id="2.7.13.3"/>
    </reaction>
</comment>
<dbReference type="PANTHER" id="PTHR44936:SF10">
    <property type="entry name" value="SENSOR PROTEIN RSTB"/>
    <property type="match status" value="1"/>
</dbReference>
<sequence length="458" mass="51461">MVKRKKSRSIFTYLYLTGVVSILGTITLFTKLTDGYMLQGDIDSFVESSAIHVKRYLETKGEPDGLYERLNSQDELVFYNYTLSLVDNSEVAGERCKECVMLVSDTGPKVYVRDDDYFSSALPIPNSDKFLLLTEIEEPSHTHEEWYEDEDTQFFTALFTLIGLVIGLLIYTPLVMVNRRVKKLLHTQRVFGQGDLSVRAEPSALSPMKEIVESFNYMADDIEARVKQAQIFSYAIPHEIRTPLTRIQMASDLLRREDTVDKNDLFDQIDRYIGDISLLTSDILKLAKLTNQHGEMQLEPTRFSLVELCQDRIQVTAEPGSATLAIQQALDDPKVYGCDCYAKLVLDNLIKNANKYGNGKVEVSIEQDQTCYLIHVEDNGEGIPEEKQEEIFIAFSRLDASRNLNQGGFGLGLAIANQAAKNLGWRLAVSQSPLGGAKFSITIPKAIENRAVSTCTPC</sequence>
<evidence type="ECO:0000256" key="2">
    <source>
        <dbReference type="ARBA" id="ARBA00004651"/>
    </source>
</evidence>
<dbReference type="EC" id="2.7.13.3" evidence="3"/>
<dbReference type="AlphaFoldDB" id="A0A0A5JR28"/>
<dbReference type="CDD" id="cd00082">
    <property type="entry name" value="HisKA"/>
    <property type="match status" value="1"/>
</dbReference>
<dbReference type="SMART" id="SM00388">
    <property type="entry name" value="HisKA"/>
    <property type="match status" value="1"/>
</dbReference>
<dbReference type="Gene3D" id="3.30.565.10">
    <property type="entry name" value="Histidine kinase-like ATPase, C-terminal domain"/>
    <property type="match status" value="1"/>
</dbReference>
<feature type="domain" description="Histidine kinase" evidence="11">
    <location>
        <begin position="235"/>
        <end position="447"/>
    </location>
</feature>
<dbReference type="InterPro" id="IPR004358">
    <property type="entry name" value="Sig_transdc_His_kin-like_C"/>
</dbReference>
<protein>
    <recommendedName>
        <fullName evidence="3">histidine kinase</fullName>
        <ecNumber evidence="3">2.7.13.3</ecNumber>
    </recommendedName>
</protein>
<dbReference type="GO" id="GO:0005886">
    <property type="term" value="C:plasma membrane"/>
    <property type="evidence" value="ECO:0007669"/>
    <property type="project" value="UniProtKB-SubCell"/>
</dbReference>
<dbReference type="InterPro" id="IPR050980">
    <property type="entry name" value="2C_sensor_his_kinase"/>
</dbReference>
<evidence type="ECO:0000313" key="13">
    <source>
        <dbReference type="Proteomes" id="UP000030451"/>
    </source>
</evidence>
<dbReference type="EMBL" id="JRWP01000004">
    <property type="protein sequence ID" value="KGY10418.1"/>
    <property type="molecule type" value="Genomic_DNA"/>
</dbReference>
<evidence type="ECO:0000256" key="6">
    <source>
        <dbReference type="ARBA" id="ARBA00022679"/>
    </source>
</evidence>
<dbReference type="Gene3D" id="1.10.287.130">
    <property type="match status" value="1"/>
</dbReference>
<keyword evidence="5" id="KW-0597">Phosphoprotein</keyword>
<dbReference type="InterPro" id="IPR003661">
    <property type="entry name" value="HisK_dim/P_dom"/>
</dbReference>
<evidence type="ECO:0000256" key="9">
    <source>
        <dbReference type="ARBA" id="ARBA00022840"/>
    </source>
</evidence>
<dbReference type="InterPro" id="IPR005467">
    <property type="entry name" value="His_kinase_dom"/>
</dbReference>
<feature type="transmembrane region" description="Helical" evidence="10">
    <location>
        <begin position="154"/>
        <end position="177"/>
    </location>
</feature>
<keyword evidence="7" id="KW-0547">Nucleotide-binding</keyword>
<reference evidence="12 13" key="1">
    <citation type="submission" date="2014-10" db="EMBL/GenBank/DDBJ databases">
        <title>Genome sequencing of Vibrio sinaloensis T08.</title>
        <authorList>
            <person name="Chan K.-G."/>
            <person name="Mohamad N.I."/>
        </authorList>
    </citation>
    <scope>NUCLEOTIDE SEQUENCE [LARGE SCALE GENOMIC DNA]</scope>
    <source>
        <strain evidence="12 13">T08</strain>
    </source>
</reference>
<accession>A0A0A5JR28</accession>
<evidence type="ECO:0000256" key="1">
    <source>
        <dbReference type="ARBA" id="ARBA00000085"/>
    </source>
</evidence>
<comment type="caution">
    <text evidence="12">The sequence shown here is derived from an EMBL/GenBank/DDBJ whole genome shotgun (WGS) entry which is preliminary data.</text>
</comment>
<keyword evidence="6" id="KW-0808">Transferase</keyword>
<organism evidence="12 13">
    <name type="scientific">Photobacterium sp. (strain ATCC 43367)</name>
    <dbReference type="NCBI Taxonomy" id="379097"/>
    <lineage>
        <taxon>Bacteria</taxon>
        <taxon>Pseudomonadati</taxon>
        <taxon>Pseudomonadota</taxon>
        <taxon>Gammaproteobacteria</taxon>
        <taxon>Vibrionales</taxon>
        <taxon>Vibrionaceae</taxon>
        <taxon>Vibrio</taxon>
        <taxon>Vibrio oreintalis group</taxon>
    </lineage>
</organism>
<dbReference type="SMART" id="SM00387">
    <property type="entry name" value="HATPase_c"/>
    <property type="match status" value="1"/>
</dbReference>
<dbReference type="PANTHER" id="PTHR44936">
    <property type="entry name" value="SENSOR PROTEIN CREC"/>
    <property type="match status" value="1"/>
</dbReference>
<name>A0A0A5JR28_PHOS4</name>
<keyword evidence="10" id="KW-1133">Transmembrane helix</keyword>
<evidence type="ECO:0000259" key="11">
    <source>
        <dbReference type="PROSITE" id="PS50109"/>
    </source>
</evidence>
<dbReference type="GO" id="GO:0005524">
    <property type="term" value="F:ATP binding"/>
    <property type="evidence" value="ECO:0007669"/>
    <property type="project" value="UniProtKB-KW"/>
</dbReference>
<dbReference type="PRINTS" id="PR00344">
    <property type="entry name" value="BCTRLSENSOR"/>
</dbReference>
<comment type="subcellular location">
    <subcellularLocation>
        <location evidence="2">Cell membrane</location>
        <topology evidence="2">Multi-pass membrane protein</topology>
    </subcellularLocation>
</comment>
<evidence type="ECO:0000256" key="7">
    <source>
        <dbReference type="ARBA" id="ARBA00022741"/>
    </source>
</evidence>
<dbReference type="InterPro" id="IPR036890">
    <property type="entry name" value="HATPase_C_sf"/>
</dbReference>
<evidence type="ECO:0000256" key="5">
    <source>
        <dbReference type="ARBA" id="ARBA00022553"/>
    </source>
</evidence>
<dbReference type="InterPro" id="IPR036097">
    <property type="entry name" value="HisK_dim/P_sf"/>
</dbReference>
<keyword evidence="9" id="KW-0067">ATP-binding</keyword>
<dbReference type="SUPFAM" id="SSF47384">
    <property type="entry name" value="Homodimeric domain of signal transducing histidine kinase"/>
    <property type="match status" value="1"/>
</dbReference>
<dbReference type="Proteomes" id="UP000030451">
    <property type="component" value="Unassembled WGS sequence"/>
</dbReference>
<keyword evidence="10" id="KW-0472">Membrane</keyword>
<dbReference type="CDD" id="cd00075">
    <property type="entry name" value="HATPase"/>
    <property type="match status" value="1"/>
</dbReference>
<dbReference type="Pfam" id="PF02518">
    <property type="entry name" value="HATPase_c"/>
    <property type="match status" value="1"/>
</dbReference>
<evidence type="ECO:0000256" key="10">
    <source>
        <dbReference type="SAM" id="Phobius"/>
    </source>
</evidence>
<dbReference type="PROSITE" id="PS50109">
    <property type="entry name" value="HIS_KIN"/>
    <property type="match status" value="1"/>
</dbReference>
<evidence type="ECO:0000256" key="3">
    <source>
        <dbReference type="ARBA" id="ARBA00012438"/>
    </source>
</evidence>
<evidence type="ECO:0000256" key="8">
    <source>
        <dbReference type="ARBA" id="ARBA00022777"/>
    </source>
</evidence>
<dbReference type="GO" id="GO:0000155">
    <property type="term" value="F:phosphorelay sensor kinase activity"/>
    <property type="evidence" value="ECO:0007669"/>
    <property type="project" value="InterPro"/>
</dbReference>
<gene>
    <name evidence="12" type="ORF">NM06_02955</name>
</gene>
<dbReference type="STRING" id="379097.SE23_07565"/>
<dbReference type="Pfam" id="PF00512">
    <property type="entry name" value="HisKA"/>
    <property type="match status" value="1"/>
</dbReference>
<keyword evidence="8" id="KW-0418">Kinase</keyword>
<dbReference type="CDD" id="cd06225">
    <property type="entry name" value="HAMP"/>
    <property type="match status" value="1"/>
</dbReference>
<dbReference type="SUPFAM" id="SSF55874">
    <property type="entry name" value="ATPase domain of HSP90 chaperone/DNA topoisomerase II/histidine kinase"/>
    <property type="match status" value="1"/>
</dbReference>
<keyword evidence="10" id="KW-0812">Transmembrane</keyword>